<comment type="caution">
    <text evidence="2">The sequence shown here is derived from an EMBL/GenBank/DDBJ whole genome shotgun (WGS) entry which is preliminary data.</text>
</comment>
<sequence length="83" mass="9776">MGKQNRFKNRRRVKFHPPFQKKANNRSGTKLNLSEIKTGQGFISAGIFRISSYIRSPFLKYISLLFFYVETQKNKREILHTAP</sequence>
<evidence type="ECO:0000256" key="1">
    <source>
        <dbReference type="SAM" id="MobiDB-lite"/>
    </source>
</evidence>
<name>A0A399CV09_9BACT</name>
<dbReference type="Proteomes" id="UP000266441">
    <property type="component" value="Unassembled WGS sequence"/>
</dbReference>
<evidence type="ECO:0000313" key="3">
    <source>
        <dbReference type="Proteomes" id="UP000266441"/>
    </source>
</evidence>
<protein>
    <submittedName>
        <fullName evidence="2">Uncharacterized protein</fullName>
    </submittedName>
</protein>
<accession>A0A399CV09</accession>
<feature type="region of interest" description="Disordered" evidence="1">
    <location>
        <begin position="1"/>
        <end position="27"/>
    </location>
</feature>
<organism evidence="2 3">
    <name type="scientific">Mariniphaga sediminis</name>
    <dbReference type="NCBI Taxonomy" id="1628158"/>
    <lineage>
        <taxon>Bacteria</taxon>
        <taxon>Pseudomonadati</taxon>
        <taxon>Bacteroidota</taxon>
        <taxon>Bacteroidia</taxon>
        <taxon>Marinilabiliales</taxon>
        <taxon>Prolixibacteraceae</taxon>
        <taxon>Mariniphaga</taxon>
    </lineage>
</organism>
<dbReference type="AlphaFoldDB" id="A0A399CV09"/>
<keyword evidence="3" id="KW-1185">Reference proteome</keyword>
<evidence type="ECO:0000313" key="2">
    <source>
        <dbReference type="EMBL" id="RIH63113.1"/>
    </source>
</evidence>
<gene>
    <name evidence="2" type="ORF">D1164_21120</name>
</gene>
<dbReference type="EMBL" id="QWET01000025">
    <property type="protein sequence ID" value="RIH63113.1"/>
    <property type="molecule type" value="Genomic_DNA"/>
</dbReference>
<feature type="compositionally biased region" description="Basic residues" evidence="1">
    <location>
        <begin position="1"/>
        <end position="15"/>
    </location>
</feature>
<proteinExistence type="predicted"/>
<reference evidence="2 3" key="1">
    <citation type="journal article" date="2015" name="Int. J. Syst. Evol. Microbiol.">
        <title>Mariniphaga sediminis sp. nov., isolated from coastal sediment.</title>
        <authorList>
            <person name="Wang F.Q."/>
            <person name="Shen Q.Y."/>
            <person name="Chen G.J."/>
            <person name="Du Z.J."/>
        </authorList>
    </citation>
    <scope>NUCLEOTIDE SEQUENCE [LARGE SCALE GENOMIC DNA]</scope>
    <source>
        <strain evidence="2 3">SY21</strain>
    </source>
</reference>